<accession>A0A0P6YK25</accession>
<dbReference type="PROSITE" id="PS51257">
    <property type="entry name" value="PROKAR_LIPOPROTEIN"/>
    <property type="match status" value="1"/>
</dbReference>
<dbReference type="Pfam" id="PF07676">
    <property type="entry name" value="PD40"/>
    <property type="match status" value="1"/>
</dbReference>
<name>A0A0P6YK25_9CHLR</name>
<proteinExistence type="inferred from homology"/>
<comment type="similarity">
    <text evidence="1">Belongs to the TolB family.</text>
</comment>
<dbReference type="RefSeq" id="WP_054533862.1">
    <property type="nucleotide sequence ID" value="NZ_LGKP01000013.1"/>
</dbReference>
<evidence type="ECO:0000256" key="1">
    <source>
        <dbReference type="ARBA" id="ARBA00009820"/>
    </source>
</evidence>
<dbReference type="SUPFAM" id="SSF82171">
    <property type="entry name" value="DPP6 N-terminal domain-like"/>
    <property type="match status" value="1"/>
</dbReference>
<organism evidence="3 4">
    <name type="scientific">Herpetosiphon geysericola</name>
    <dbReference type="NCBI Taxonomy" id="70996"/>
    <lineage>
        <taxon>Bacteria</taxon>
        <taxon>Bacillati</taxon>
        <taxon>Chloroflexota</taxon>
        <taxon>Chloroflexia</taxon>
        <taxon>Herpetosiphonales</taxon>
        <taxon>Herpetosiphonaceae</taxon>
        <taxon>Herpetosiphon</taxon>
    </lineage>
</organism>
<dbReference type="AlphaFoldDB" id="A0A0P6YK25"/>
<dbReference type="STRING" id="70996.SE18_07730"/>
<protein>
    <submittedName>
        <fullName evidence="3">Uncharacterized protein</fullName>
    </submittedName>
</protein>
<dbReference type="PANTHER" id="PTHR36842">
    <property type="entry name" value="PROTEIN TOLB HOMOLOG"/>
    <property type="match status" value="1"/>
</dbReference>
<dbReference type="Gene3D" id="2.120.10.30">
    <property type="entry name" value="TolB, C-terminal domain"/>
    <property type="match status" value="1"/>
</dbReference>
<keyword evidence="2" id="KW-0732">Signal</keyword>
<dbReference type="PANTHER" id="PTHR36842:SF1">
    <property type="entry name" value="PROTEIN TOLB"/>
    <property type="match status" value="1"/>
</dbReference>
<gene>
    <name evidence="3" type="ORF">SE18_07730</name>
</gene>
<comment type="caution">
    <text evidence="3">The sequence shown here is derived from an EMBL/GenBank/DDBJ whole genome shotgun (WGS) entry which is preliminary data.</text>
</comment>
<keyword evidence="4" id="KW-1185">Reference proteome</keyword>
<dbReference type="OrthoDB" id="159283at2"/>
<dbReference type="InterPro" id="IPR011659">
    <property type="entry name" value="WD40"/>
</dbReference>
<evidence type="ECO:0000313" key="4">
    <source>
        <dbReference type="Proteomes" id="UP000050277"/>
    </source>
</evidence>
<evidence type="ECO:0000313" key="3">
    <source>
        <dbReference type="EMBL" id="KPL90100.1"/>
    </source>
</evidence>
<feature type="chain" id="PRO_5006133675" evidence="2">
    <location>
        <begin position="24"/>
        <end position="348"/>
    </location>
</feature>
<reference evidence="3 4" key="1">
    <citation type="submission" date="2015-07" db="EMBL/GenBank/DDBJ databases">
        <title>Whole genome sequence of Herpetosiphon geysericola DSM 7119.</title>
        <authorList>
            <person name="Hemp J."/>
            <person name="Ward L.M."/>
            <person name="Pace L.A."/>
            <person name="Fischer W.W."/>
        </authorList>
    </citation>
    <scope>NUCLEOTIDE SEQUENCE [LARGE SCALE GENOMIC DNA]</scope>
    <source>
        <strain evidence="3 4">DSM 7119</strain>
    </source>
</reference>
<evidence type="ECO:0000256" key="2">
    <source>
        <dbReference type="SAM" id="SignalP"/>
    </source>
</evidence>
<dbReference type="EMBL" id="LGKP01000013">
    <property type="protein sequence ID" value="KPL90100.1"/>
    <property type="molecule type" value="Genomic_DNA"/>
</dbReference>
<sequence>MRWIGLLAILGSLISCGAQQSTAEPTILPTAVTTAMPQTWRLSYVQQPLTTAHLIISGIAGLRTIDVGVNGPACFSQGRLIYTTKLSSTNRLLATDVNTRQTETLVDDPAVVLSQATCHPSSDQVLYLRSPLELIDDEPAPPSIWQTTLNQRQPQSLDAAQTPALNQQWSPDGKWLIYELADRPNLVLQAATGETRELTFTGTFTWQPDSQALIIAQLTEPAAGRFGRLVRYDLATEQIQVVLESADADVYYPRLAPDGQQLAYIRRLLGVEVGDLWLLNLNNPQPPRQLTDDPRYDNFDPQWSPDSQQLLWSRLDPQQARYSIWQQSITAPTASQFADDAIWPRWLP</sequence>
<dbReference type="InterPro" id="IPR011042">
    <property type="entry name" value="6-blade_b-propeller_TolB-like"/>
</dbReference>
<feature type="signal peptide" evidence="2">
    <location>
        <begin position="1"/>
        <end position="23"/>
    </location>
</feature>
<dbReference type="Proteomes" id="UP000050277">
    <property type="component" value="Unassembled WGS sequence"/>
</dbReference>